<evidence type="ECO:0000256" key="1">
    <source>
        <dbReference type="PROSITE-ProRule" id="PRU00723"/>
    </source>
</evidence>
<proteinExistence type="predicted"/>
<feature type="domain" description="C3H1-type" evidence="3">
    <location>
        <begin position="270"/>
        <end position="298"/>
    </location>
</feature>
<protein>
    <recommendedName>
        <fullName evidence="3">C3H1-type domain-containing protein</fullName>
    </recommendedName>
</protein>
<keyword evidence="1" id="KW-0479">Metal-binding</keyword>
<keyword evidence="5" id="KW-1185">Reference proteome</keyword>
<keyword evidence="1" id="KW-0862">Zinc</keyword>
<sequence length="310" mass="34682">STTLQSYVDMLAEISRREGNGHGIPGSSQRKRSSSVASSHSDESGGESESKRRRPDPSKFAWKVDDILAEAGLRPDVIRTLDLLRNYGKSVKYSVGEILLSPNCPEFPEGEWYNILGGHAVDLDKVFSGIYATSRENITVGRIGDIRLEHKDSAPAHRITNAHQWNNAWQRTIRATTFAFPHRRRELDEYGAWISATFMSLNEKFHTRVLDFDKAIRKCVGSQRSLLLTDFYLFEDLRNSHIFDHGAAVALKASSTGGGGTSGPMRNREAKSSDPCNRWNKGLCPSGARACRYRHVCFFCRSGSHTRAEC</sequence>
<dbReference type="AlphaFoldDB" id="A0A165NAY6"/>
<name>A0A165NAY6_9AGAM</name>
<organism evidence="4 5">
    <name type="scientific">Neolentinus lepideus HHB14362 ss-1</name>
    <dbReference type="NCBI Taxonomy" id="1314782"/>
    <lineage>
        <taxon>Eukaryota</taxon>
        <taxon>Fungi</taxon>
        <taxon>Dikarya</taxon>
        <taxon>Basidiomycota</taxon>
        <taxon>Agaricomycotina</taxon>
        <taxon>Agaricomycetes</taxon>
        <taxon>Gloeophyllales</taxon>
        <taxon>Gloeophyllaceae</taxon>
        <taxon>Neolentinus</taxon>
    </lineage>
</organism>
<evidence type="ECO:0000259" key="3">
    <source>
        <dbReference type="PROSITE" id="PS50103"/>
    </source>
</evidence>
<feature type="zinc finger region" description="C3H1-type" evidence="1">
    <location>
        <begin position="270"/>
        <end position="298"/>
    </location>
</feature>
<dbReference type="PROSITE" id="PS50103">
    <property type="entry name" value="ZF_C3H1"/>
    <property type="match status" value="1"/>
</dbReference>
<feature type="region of interest" description="Disordered" evidence="2">
    <location>
        <begin position="254"/>
        <end position="275"/>
    </location>
</feature>
<dbReference type="OrthoDB" id="2355984at2759"/>
<evidence type="ECO:0000313" key="5">
    <source>
        <dbReference type="Proteomes" id="UP000076761"/>
    </source>
</evidence>
<dbReference type="InParanoid" id="A0A165NAY6"/>
<gene>
    <name evidence="4" type="ORF">NEOLEDRAFT_1022228</name>
</gene>
<dbReference type="EMBL" id="KV425642">
    <property type="protein sequence ID" value="KZT19401.1"/>
    <property type="molecule type" value="Genomic_DNA"/>
</dbReference>
<dbReference type="STRING" id="1314782.A0A165NAY6"/>
<evidence type="ECO:0000256" key="2">
    <source>
        <dbReference type="SAM" id="MobiDB-lite"/>
    </source>
</evidence>
<dbReference type="Proteomes" id="UP000076761">
    <property type="component" value="Unassembled WGS sequence"/>
</dbReference>
<dbReference type="InterPro" id="IPR000571">
    <property type="entry name" value="Znf_CCCH"/>
</dbReference>
<feature type="region of interest" description="Disordered" evidence="2">
    <location>
        <begin position="1"/>
        <end position="57"/>
    </location>
</feature>
<feature type="non-terminal residue" evidence="4">
    <location>
        <position position="310"/>
    </location>
</feature>
<evidence type="ECO:0000313" key="4">
    <source>
        <dbReference type="EMBL" id="KZT19401.1"/>
    </source>
</evidence>
<feature type="non-terminal residue" evidence="4">
    <location>
        <position position="1"/>
    </location>
</feature>
<accession>A0A165NAY6</accession>
<keyword evidence="1" id="KW-0863">Zinc-finger</keyword>
<dbReference type="GO" id="GO:0008270">
    <property type="term" value="F:zinc ion binding"/>
    <property type="evidence" value="ECO:0007669"/>
    <property type="project" value="UniProtKB-KW"/>
</dbReference>
<reference evidence="4 5" key="1">
    <citation type="journal article" date="2016" name="Mol. Biol. Evol.">
        <title>Comparative Genomics of Early-Diverging Mushroom-Forming Fungi Provides Insights into the Origins of Lignocellulose Decay Capabilities.</title>
        <authorList>
            <person name="Nagy L.G."/>
            <person name="Riley R."/>
            <person name="Tritt A."/>
            <person name="Adam C."/>
            <person name="Daum C."/>
            <person name="Floudas D."/>
            <person name="Sun H."/>
            <person name="Yadav J.S."/>
            <person name="Pangilinan J."/>
            <person name="Larsson K.H."/>
            <person name="Matsuura K."/>
            <person name="Barry K."/>
            <person name="Labutti K."/>
            <person name="Kuo R."/>
            <person name="Ohm R.A."/>
            <person name="Bhattacharya S.S."/>
            <person name="Shirouzu T."/>
            <person name="Yoshinaga Y."/>
            <person name="Martin F.M."/>
            <person name="Grigoriev I.V."/>
            <person name="Hibbett D.S."/>
        </authorList>
    </citation>
    <scope>NUCLEOTIDE SEQUENCE [LARGE SCALE GENOMIC DNA]</scope>
    <source>
        <strain evidence="4 5">HHB14362 ss-1</strain>
    </source>
</reference>